<evidence type="ECO:0000256" key="1">
    <source>
        <dbReference type="SAM" id="Coils"/>
    </source>
</evidence>
<evidence type="ECO:0000313" key="5">
    <source>
        <dbReference type="EMBL" id="KAA0168201.1"/>
    </source>
</evidence>
<protein>
    <recommendedName>
        <fullName evidence="3">Inositol polyphosphate-related phosphatase domain-containing protein</fullName>
    </recommendedName>
</protein>
<accession>A0A5A8DLR6</accession>
<feature type="region of interest" description="Disordered" evidence="2">
    <location>
        <begin position="84"/>
        <end position="120"/>
    </location>
</feature>
<gene>
    <name evidence="5" type="ORF">FNF28_02619</name>
    <name evidence="4" type="ORF">FNF31_01546</name>
</gene>
<reference evidence="6 7" key="1">
    <citation type="submission" date="2019-07" db="EMBL/GenBank/DDBJ databases">
        <title>Genomes of Cafeteria roenbergensis.</title>
        <authorList>
            <person name="Fischer M.G."/>
            <person name="Hackl T."/>
            <person name="Roman M."/>
        </authorList>
    </citation>
    <scope>NUCLEOTIDE SEQUENCE [LARGE SCALE GENOMIC DNA]</scope>
    <source>
        <strain evidence="4 7">Cflag</strain>
        <strain evidence="5 6">RCC970-E3</strain>
    </source>
</reference>
<dbReference type="EMBL" id="VLTM01000009">
    <property type="protein sequence ID" value="KAA0166322.1"/>
    <property type="molecule type" value="Genomic_DNA"/>
</dbReference>
<proteinExistence type="predicted"/>
<dbReference type="AlphaFoldDB" id="A0A5A8DLR6"/>
<dbReference type="PANTHER" id="PTHR11200:SF297">
    <property type="entry name" value="INOSITOL POLYPHOSPHATE-RELATED PHOSPHATASE DOMAIN-CONTAINING PROTEIN"/>
    <property type="match status" value="1"/>
</dbReference>
<organism evidence="4 7">
    <name type="scientific">Cafeteria roenbergensis</name>
    <name type="common">Marine flagellate</name>
    <dbReference type="NCBI Taxonomy" id="33653"/>
    <lineage>
        <taxon>Eukaryota</taxon>
        <taxon>Sar</taxon>
        <taxon>Stramenopiles</taxon>
        <taxon>Bigyra</taxon>
        <taxon>Opalozoa</taxon>
        <taxon>Bicosoecida</taxon>
        <taxon>Cafeteriaceae</taxon>
        <taxon>Cafeteria</taxon>
    </lineage>
</organism>
<dbReference type="InterPro" id="IPR046985">
    <property type="entry name" value="IP5"/>
</dbReference>
<dbReference type="InterPro" id="IPR000300">
    <property type="entry name" value="IPPc"/>
</dbReference>
<dbReference type="GO" id="GO:0004439">
    <property type="term" value="F:phosphatidylinositol-4,5-bisphosphate 5-phosphatase activity"/>
    <property type="evidence" value="ECO:0007669"/>
    <property type="project" value="TreeGrafter"/>
</dbReference>
<evidence type="ECO:0000313" key="7">
    <source>
        <dbReference type="Proteomes" id="UP000325113"/>
    </source>
</evidence>
<evidence type="ECO:0000313" key="6">
    <source>
        <dbReference type="Proteomes" id="UP000324907"/>
    </source>
</evidence>
<evidence type="ECO:0000259" key="3">
    <source>
        <dbReference type="SMART" id="SM00128"/>
    </source>
</evidence>
<feature type="region of interest" description="Disordered" evidence="2">
    <location>
        <begin position="741"/>
        <end position="846"/>
    </location>
</feature>
<sequence length="939" mass="99565">MPPSGSPHGDGAAAGYVTVPQAYVSGLESEVAALKDEIRGLQEDRARMASAMATLERLVPAIEHMAKSDPATAAELEATIGPLPRVPSILSPEQHAGSDDMDPASMGIGPDAASRPPPPRTVSDVRIWTGTWNLGAQDPFAKLDVDKNLDVVERVLAPFVPRDYDIYVLGVQEAVSDRIFRAVARFTGCYQLPLHAKLEPAKEASETHAVRSRRMGRAICVQEFIDDARKGKHPQRAASMTDMLDRVFGRGDGALIRPKFTGIAVFVTPSAAPYVRLLGVYKHSFGASEGSKGGVGVALGVYDSTMAFVTAHMASKRIDMRRQQYCDLVERLGAKLGGRGFHMTEEFHHVVWMGDLNYHCAGCSAEEAAACLRQGRVADLLLDHDELIRERADGAAFYDFEEPNMVPEFFPTYKRRKGRGAVDMSGKDPEWVDKVYELEFKEAAIKGGRTVERVPSWTDRIMFRSLPSRADNLLPESLDPDNPDAPHNYRCVNHGCDLSDHAPVFCTWTLRILLDPVDETLPEGMEEGAPGLPACVIGRGTIGVGPELLHPALRQLNVILTVTGVRVNYRRTMRSPRALSMLFPLPYEDGDDIPERAKIVRTGTLMSMSARSDSREGLSGGMAVVLSRANKLPDMHLLLKVSLEDSTKAQAVVSLRECGITDIGRVTVTKFVPLMRNGLRAALPGGGGPIDIEFTLEYHGHYASVAEGLSAGSEPSISSGAMPHSVAAQRLRQLSASVLGSGAGSGRAPAGGGAAAAAAAGHHLPGPHAQHHGYQPPSRAPAHPAAGAGGRVAGPHPDGSAAAWRGAEGPSEAHAASGFERSAEPAHASPGRGSLAGSRWAVGESPAHSRLDTAALEASAARGAAARTPFSREPASAPTPAPVSEYGPRGAASAAGHGGESAAAGASRGTAQPWQSRGAGVSDADDVDDEDIMVEEEDE</sequence>
<dbReference type="InterPro" id="IPR036691">
    <property type="entry name" value="Endo/exonu/phosph_ase_sf"/>
</dbReference>
<dbReference type="Proteomes" id="UP000324907">
    <property type="component" value="Unassembled WGS sequence"/>
</dbReference>
<keyword evidence="1" id="KW-0175">Coiled coil</keyword>
<dbReference type="PANTHER" id="PTHR11200">
    <property type="entry name" value="INOSITOL 5-PHOSPHATASE"/>
    <property type="match status" value="1"/>
</dbReference>
<evidence type="ECO:0000256" key="2">
    <source>
        <dbReference type="SAM" id="MobiDB-lite"/>
    </source>
</evidence>
<feature type="domain" description="Inositol polyphosphate-related phosphatase" evidence="3">
    <location>
        <begin position="123"/>
        <end position="518"/>
    </location>
</feature>
<feature type="compositionally biased region" description="Low complexity" evidence="2">
    <location>
        <begin position="890"/>
        <end position="911"/>
    </location>
</feature>
<comment type="caution">
    <text evidence="4">The sequence shown here is derived from an EMBL/GenBank/DDBJ whole genome shotgun (WGS) entry which is preliminary data.</text>
</comment>
<dbReference type="SMART" id="SM00128">
    <property type="entry name" value="IPPc"/>
    <property type="match status" value="1"/>
</dbReference>
<evidence type="ECO:0000313" key="4">
    <source>
        <dbReference type="EMBL" id="KAA0166322.1"/>
    </source>
</evidence>
<dbReference type="GO" id="GO:0046856">
    <property type="term" value="P:phosphatidylinositol dephosphorylation"/>
    <property type="evidence" value="ECO:0007669"/>
    <property type="project" value="InterPro"/>
</dbReference>
<name>A0A5A8DLR6_CAFRO</name>
<dbReference type="Proteomes" id="UP000325113">
    <property type="component" value="Unassembled WGS sequence"/>
</dbReference>
<dbReference type="EMBL" id="VLTL01000030">
    <property type="protein sequence ID" value="KAA0168201.1"/>
    <property type="molecule type" value="Genomic_DNA"/>
</dbReference>
<feature type="compositionally biased region" description="Gly residues" evidence="2">
    <location>
        <begin position="741"/>
        <end position="754"/>
    </location>
</feature>
<dbReference type="Gene3D" id="3.60.10.10">
    <property type="entry name" value="Endonuclease/exonuclease/phosphatase"/>
    <property type="match status" value="1"/>
</dbReference>
<feature type="compositionally biased region" description="Acidic residues" evidence="2">
    <location>
        <begin position="923"/>
        <end position="939"/>
    </location>
</feature>
<feature type="compositionally biased region" description="Low complexity" evidence="2">
    <location>
        <begin position="755"/>
        <end position="786"/>
    </location>
</feature>
<dbReference type="Pfam" id="PF22669">
    <property type="entry name" value="Exo_endo_phos2"/>
    <property type="match status" value="1"/>
</dbReference>
<feature type="coiled-coil region" evidence="1">
    <location>
        <begin position="24"/>
        <end position="58"/>
    </location>
</feature>
<dbReference type="SUPFAM" id="SSF56219">
    <property type="entry name" value="DNase I-like"/>
    <property type="match status" value="1"/>
</dbReference>
<feature type="region of interest" description="Disordered" evidence="2">
    <location>
        <begin position="858"/>
        <end position="939"/>
    </location>
</feature>